<dbReference type="Gene3D" id="3.40.50.300">
    <property type="entry name" value="P-loop containing nucleotide triphosphate hydrolases"/>
    <property type="match status" value="1"/>
</dbReference>
<accession>A0A7I4YK40</accession>
<protein>
    <submittedName>
        <fullName evidence="2">AAA_11 domain-containing protein</fullName>
    </submittedName>
</protein>
<name>A0A7I4YK40_HAECO</name>
<dbReference type="WBParaSite" id="HCON_00103630-00001">
    <property type="protein sequence ID" value="HCON_00103630-00001"/>
    <property type="gene ID" value="HCON_00103630"/>
</dbReference>
<proteinExistence type="predicted"/>
<evidence type="ECO:0000313" key="2">
    <source>
        <dbReference type="WBParaSite" id="HCON_00103630-00001"/>
    </source>
</evidence>
<dbReference type="SUPFAM" id="SSF52540">
    <property type="entry name" value="P-loop containing nucleoside triphosphate hydrolases"/>
    <property type="match status" value="1"/>
</dbReference>
<dbReference type="Proteomes" id="UP000025227">
    <property type="component" value="Unplaced"/>
</dbReference>
<sequence>MKVVAVEAISPRKEVRVVLQAFTWSHEPLKRLIHRFGRDVPGTRAFDVCVRLGKSTTSANSVYDIVSRMDVFDNVMPRTLADQLITILYANQPLGTSDEPHLKSLPPPSDEERFFRVEGRSVALTPDQRDAVRVGTGKIPLVAIQAAFGTGKTLVGAIIAALLSGDSETIVIVTTSTNAAVAQFTDTLLSLEDFPQMRVVRHIFDTAAARP</sequence>
<organism evidence="1 2">
    <name type="scientific">Haemonchus contortus</name>
    <name type="common">Barber pole worm</name>
    <dbReference type="NCBI Taxonomy" id="6289"/>
    <lineage>
        <taxon>Eukaryota</taxon>
        <taxon>Metazoa</taxon>
        <taxon>Ecdysozoa</taxon>
        <taxon>Nematoda</taxon>
        <taxon>Chromadorea</taxon>
        <taxon>Rhabditida</taxon>
        <taxon>Rhabditina</taxon>
        <taxon>Rhabditomorpha</taxon>
        <taxon>Strongyloidea</taxon>
        <taxon>Trichostrongylidae</taxon>
        <taxon>Haemonchus</taxon>
    </lineage>
</organism>
<dbReference type="AlphaFoldDB" id="A0A7I4YK40"/>
<dbReference type="OrthoDB" id="5871526at2759"/>
<dbReference type="InterPro" id="IPR027417">
    <property type="entry name" value="P-loop_NTPase"/>
</dbReference>
<keyword evidence="1" id="KW-1185">Reference proteome</keyword>
<evidence type="ECO:0000313" key="1">
    <source>
        <dbReference type="Proteomes" id="UP000025227"/>
    </source>
</evidence>
<reference evidence="2" key="1">
    <citation type="submission" date="2020-12" db="UniProtKB">
        <authorList>
            <consortium name="WormBaseParasite"/>
        </authorList>
    </citation>
    <scope>IDENTIFICATION</scope>
    <source>
        <strain evidence="2">MHco3</strain>
    </source>
</reference>